<sequence length="72" mass="7582">MDPHTGAPATALASLTLVGYDLTTVDAYATAAFAMGSAARGWVEEQDELEAFAVTSSGTVWRTSGFHRYVPS</sequence>
<evidence type="ECO:0000313" key="2">
    <source>
        <dbReference type="Proteomes" id="UP000579153"/>
    </source>
</evidence>
<comment type="caution">
    <text evidence="1">The sequence shown here is derived from an EMBL/GenBank/DDBJ whole genome shotgun (WGS) entry which is preliminary data.</text>
</comment>
<keyword evidence="2" id="KW-1185">Reference proteome</keyword>
<dbReference type="Pfam" id="PF02424">
    <property type="entry name" value="ApbE"/>
    <property type="match status" value="1"/>
</dbReference>
<dbReference type="InterPro" id="IPR003374">
    <property type="entry name" value="ApbE-like_sf"/>
</dbReference>
<evidence type="ECO:0000313" key="1">
    <source>
        <dbReference type="EMBL" id="MBB5776019.1"/>
    </source>
</evidence>
<dbReference type="Proteomes" id="UP000579153">
    <property type="component" value="Unassembled WGS sequence"/>
</dbReference>
<dbReference type="EMBL" id="JACHMB010000001">
    <property type="protein sequence ID" value="MBB5776019.1"/>
    <property type="molecule type" value="Genomic_DNA"/>
</dbReference>
<dbReference type="AlphaFoldDB" id="A0A7W9G2M1"/>
<accession>A0A7W9G2M1</accession>
<reference evidence="1 2" key="1">
    <citation type="submission" date="2020-08" db="EMBL/GenBank/DDBJ databases">
        <title>Sequencing the genomes of 1000 actinobacteria strains.</title>
        <authorList>
            <person name="Klenk H.-P."/>
        </authorList>
    </citation>
    <scope>NUCLEOTIDE SEQUENCE [LARGE SCALE GENOMIC DNA]</scope>
    <source>
        <strain evidence="1 2">DSM 45507</strain>
    </source>
</reference>
<proteinExistence type="predicted"/>
<name>A0A7W9G2M1_9ACTN</name>
<dbReference type="SUPFAM" id="SSF143631">
    <property type="entry name" value="ApbE-like"/>
    <property type="match status" value="1"/>
</dbReference>
<dbReference type="Gene3D" id="3.10.520.10">
    <property type="entry name" value="ApbE-like domains"/>
    <property type="match status" value="1"/>
</dbReference>
<dbReference type="InterPro" id="IPR024932">
    <property type="entry name" value="ApbE"/>
</dbReference>
<gene>
    <name evidence="1" type="ORF">HD596_002775</name>
</gene>
<keyword evidence="1" id="KW-0449">Lipoprotein</keyword>
<organism evidence="1 2">
    <name type="scientific">Nonomuraea jabiensis</name>
    <dbReference type="NCBI Taxonomy" id="882448"/>
    <lineage>
        <taxon>Bacteria</taxon>
        <taxon>Bacillati</taxon>
        <taxon>Actinomycetota</taxon>
        <taxon>Actinomycetes</taxon>
        <taxon>Streptosporangiales</taxon>
        <taxon>Streptosporangiaceae</taxon>
        <taxon>Nonomuraea</taxon>
    </lineage>
</organism>
<protein>
    <submittedName>
        <fullName evidence="1">Thiamine biosynthesis lipoprotein ApbE</fullName>
    </submittedName>
</protein>